<dbReference type="AlphaFoldDB" id="A0A0P0M4H6"/>
<dbReference type="Proteomes" id="UP000061587">
    <property type="component" value="Chromosome"/>
</dbReference>
<evidence type="ECO:0000256" key="7">
    <source>
        <dbReference type="SAM" id="Phobius"/>
    </source>
</evidence>
<feature type="transmembrane region" description="Helical" evidence="7">
    <location>
        <begin position="368"/>
        <end position="386"/>
    </location>
</feature>
<dbReference type="PANTHER" id="PTHR43549">
    <property type="entry name" value="MULTIDRUG RESISTANCE PROTEIN YPNP-RELATED"/>
    <property type="match status" value="1"/>
</dbReference>
<evidence type="ECO:0000256" key="1">
    <source>
        <dbReference type="ARBA" id="ARBA00004651"/>
    </source>
</evidence>
<dbReference type="EMBL" id="CP013020">
    <property type="protein sequence ID" value="ALK85868.1"/>
    <property type="molecule type" value="Genomic_DNA"/>
</dbReference>
<feature type="transmembrane region" description="Helical" evidence="7">
    <location>
        <begin position="21"/>
        <end position="39"/>
    </location>
</feature>
<gene>
    <name evidence="8" type="ORF">BvMPK_3298</name>
</gene>
<evidence type="ECO:0000256" key="3">
    <source>
        <dbReference type="ARBA" id="ARBA00022475"/>
    </source>
</evidence>
<feature type="transmembrane region" description="Helical" evidence="7">
    <location>
        <begin position="407"/>
        <end position="426"/>
    </location>
</feature>
<evidence type="ECO:0000256" key="2">
    <source>
        <dbReference type="ARBA" id="ARBA00022448"/>
    </source>
</evidence>
<dbReference type="GO" id="GO:0042910">
    <property type="term" value="F:xenobiotic transmembrane transporter activity"/>
    <property type="evidence" value="ECO:0007669"/>
    <property type="project" value="InterPro"/>
</dbReference>
<reference evidence="8 9" key="2">
    <citation type="journal article" date="2016" name="Genome Biol. Evol.">
        <title>Extensive mobilome-driven genome diversification in mouse gut-associated Bacteroides vulgatus mpk.</title>
        <authorList>
            <person name="Lange A."/>
            <person name="Beier S."/>
            <person name="Steimle A."/>
            <person name="Autenrieth I.B."/>
            <person name="Huson D.H."/>
            <person name="Frick J.S."/>
        </authorList>
    </citation>
    <scope>NUCLEOTIDE SEQUENCE [LARGE SCALE GENOMIC DNA]</scope>
    <source>
        <strain evidence="9">mpk</strain>
    </source>
</reference>
<feature type="transmembrane region" description="Helical" evidence="7">
    <location>
        <begin position="143"/>
        <end position="163"/>
    </location>
</feature>
<proteinExistence type="predicted"/>
<feature type="transmembrane region" description="Helical" evidence="7">
    <location>
        <begin position="59"/>
        <end position="82"/>
    </location>
</feature>
<name>A0A0P0M4H6_PHOVU</name>
<feature type="transmembrane region" description="Helical" evidence="7">
    <location>
        <begin position="204"/>
        <end position="224"/>
    </location>
</feature>
<keyword evidence="2" id="KW-0813">Transport</keyword>
<dbReference type="PANTHER" id="PTHR43549:SF3">
    <property type="entry name" value="MULTIDRUG RESISTANCE PROTEIN YPNP-RELATED"/>
    <property type="match status" value="1"/>
</dbReference>
<sequence length="463" mass="50778">MYSDLQYIHVMATSREMTSGRPFPLILNFAFPLLLGNLLQQTYSLMDAAIVGKFLGINALASVGASTSVVFLILGFCNGCCGGFGIPVAQKFGARDYGMMRRFVAVSLQLAAVMSVVIAIVTSMFCSDILQMMQTPENILEDAYLYLLITFIGVPCTFFYNLLSSIIRALGDSKTPFWFLLFTTILNILLDLFCILILDWGVAGAAVATVFSQGVSAVLCYLYMMRHFEILKGTPTEHKFRGALAKTLLYIGVPMGLQFSITAIGSIMLQSANNALGTACVAAFTAAMRIKMFCMCPLESLGIAMATYSGQNYGAGKPKRIWLGIKASVLMMVIYCGFMFVVLMLGARTFALLFVDPAEWEILKDTELFLHISVSFFPVLGLLCILRYSIQGVGFTNLAMLSGVSEMIARIMVSLYAVPILGYLAVCFGDPTAWIFAVIFLIPAFIYVYGRIKRMSTSGMVKY</sequence>
<dbReference type="Pfam" id="PF01554">
    <property type="entry name" value="MatE"/>
    <property type="match status" value="2"/>
</dbReference>
<evidence type="ECO:0000256" key="6">
    <source>
        <dbReference type="ARBA" id="ARBA00023136"/>
    </source>
</evidence>
<dbReference type="InterPro" id="IPR048279">
    <property type="entry name" value="MdtK-like"/>
</dbReference>
<keyword evidence="5 7" id="KW-1133">Transmembrane helix</keyword>
<dbReference type="PATRIC" id="fig|821.40.peg.3980"/>
<dbReference type="NCBIfam" id="TIGR00797">
    <property type="entry name" value="matE"/>
    <property type="match status" value="1"/>
</dbReference>
<feature type="transmembrane region" description="Helical" evidence="7">
    <location>
        <begin position="103"/>
        <end position="123"/>
    </location>
</feature>
<dbReference type="InterPro" id="IPR002528">
    <property type="entry name" value="MATE_fam"/>
</dbReference>
<keyword evidence="3" id="KW-1003">Cell membrane</keyword>
<dbReference type="GO" id="GO:0005886">
    <property type="term" value="C:plasma membrane"/>
    <property type="evidence" value="ECO:0007669"/>
    <property type="project" value="UniProtKB-SubCell"/>
</dbReference>
<feature type="transmembrane region" description="Helical" evidence="7">
    <location>
        <begin position="248"/>
        <end position="269"/>
    </location>
</feature>
<feature type="transmembrane region" description="Helical" evidence="7">
    <location>
        <begin position="327"/>
        <end position="348"/>
    </location>
</feature>
<evidence type="ECO:0000256" key="5">
    <source>
        <dbReference type="ARBA" id="ARBA00022989"/>
    </source>
</evidence>
<dbReference type="PIRSF" id="PIRSF006603">
    <property type="entry name" value="DinF"/>
    <property type="match status" value="1"/>
</dbReference>
<dbReference type="CDD" id="cd13138">
    <property type="entry name" value="MATE_yoeA_like"/>
    <property type="match status" value="1"/>
</dbReference>
<accession>A0A0P0M4H6</accession>
<reference evidence="9" key="1">
    <citation type="submission" date="2015-10" db="EMBL/GenBank/DDBJ databases">
        <title>Extensive mobilome-driven genome diversification in gut-associated Bacteroides vulgatus mpk.</title>
        <authorList>
            <person name="Beier S."/>
            <person name="Lange A."/>
            <person name="Huson D.H."/>
            <person name="Frick J.-S."/>
            <person name="Autenrieth I.B."/>
        </authorList>
    </citation>
    <scope>NUCLEOTIDE SEQUENCE [LARGE SCALE GENOMIC DNA]</scope>
    <source>
        <strain evidence="9">mpk</strain>
    </source>
</reference>
<keyword evidence="4 7" id="KW-0812">Transmembrane</keyword>
<evidence type="ECO:0000313" key="8">
    <source>
        <dbReference type="EMBL" id="ALK85868.1"/>
    </source>
</evidence>
<dbReference type="GO" id="GO:0015297">
    <property type="term" value="F:antiporter activity"/>
    <property type="evidence" value="ECO:0007669"/>
    <property type="project" value="InterPro"/>
</dbReference>
<keyword evidence="6 7" id="KW-0472">Membrane</keyword>
<dbReference type="InterPro" id="IPR052031">
    <property type="entry name" value="Membrane_Transporter-Flippase"/>
</dbReference>
<evidence type="ECO:0000256" key="4">
    <source>
        <dbReference type="ARBA" id="ARBA00022692"/>
    </source>
</evidence>
<comment type="subcellular location">
    <subcellularLocation>
        <location evidence="1">Cell membrane</location>
        <topology evidence="1">Multi-pass membrane protein</topology>
    </subcellularLocation>
</comment>
<organism evidence="8 9">
    <name type="scientific">Phocaeicola vulgatus</name>
    <name type="common">Bacteroides vulgatus</name>
    <dbReference type="NCBI Taxonomy" id="821"/>
    <lineage>
        <taxon>Bacteria</taxon>
        <taxon>Pseudomonadati</taxon>
        <taxon>Bacteroidota</taxon>
        <taxon>Bacteroidia</taxon>
        <taxon>Bacteroidales</taxon>
        <taxon>Bacteroidaceae</taxon>
        <taxon>Phocaeicola</taxon>
    </lineage>
</organism>
<evidence type="ECO:0000313" key="9">
    <source>
        <dbReference type="Proteomes" id="UP000061587"/>
    </source>
</evidence>
<feature type="transmembrane region" description="Helical" evidence="7">
    <location>
        <begin position="432"/>
        <end position="450"/>
    </location>
</feature>
<protein>
    <submittedName>
        <fullName evidence="8">Multidrug resistance protein yoeA</fullName>
    </submittedName>
</protein>
<feature type="transmembrane region" description="Helical" evidence="7">
    <location>
        <begin position="175"/>
        <end position="198"/>
    </location>
</feature>